<dbReference type="PANTHER" id="PTHR12883:SF0">
    <property type="entry name" value="PAT COMPLEX SUBUNIT CCDC47"/>
    <property type="match status" value="1"/>
</dbReference>
<evidence type="ECO:0000256" key="5">
    <source>
        <dbReference type="SAM" id="MobiDB-lite"/>
    </source>
</evidence>
<evidence type="ECO:0000256" key="3">
    <source>
        <dbReference type="ARBA" id="ARBA00022989"/>
    </source>
</evidence>
<evidence type="ECO:0000256" key="1">
    <source>
        <dbReference type="ARBA" id="ARBA00004167"/>
    </source>
</evidence>
<keyword evidence="7" id="KW-1185">Reference proteome</keyword>
<dbReference type="GO" id="GO:0005509">
    <property type="term" value="F:calcium ion binding"/>
    <property type="evidence" value="ECO:0007669"/>
    <property type="project" value="InterPro"/>
</dbReference>
<evidence type="ECO:0000256" key="4">
    <source>
        <dbReference type="ARBA" id="ARBA00023136"/>
    </source>
</evidence>
<dbReference type="PANTHER" id="PTHR12883">
    <property type="entry name" value="ADIPOCYTE-SPECIFIC PROTEIN 4-RELATED"/>
    <property type="match status" value="1"/>
</dbReference>
<gene>
    <name evidence="6" type="ORF">LTR36_006699</name>
</gene>
<dbReference type="GO" id="GO:0032469">
    <property type="term" value="P:endoplasmic reticulum calcium ion homeostasis"/>
    <property type="evidence" value="ECO:0007669"/>
    <property type="project" value="InterPro"/>
</dbReference>
<name>A0AAV9JC04_9PEZI</name>
<protein>
    <recommendedName>
        <fullName evidence="8">DUF1682-domain-containing protein</fullName>
    </recommendedName>
</protein>
<dbReference type="EMBL" id="JAVFHQ010000041">
    <property type="protein sequence ID" value="KAK4542447.1"/>
    <property type="molecule type" value="Genomic_DNA"/>
</dbReference>
<proteinExistence type="predicted"/>
<comment type="subcellular location">
    <subcellularLocation>
        <location evidence="1">Membrane</location>
        <topology evidence="1">Single-pass membrane protein</topology>
    </subcellularLocation>
</comment>
<feature type="compositionally biased region" description="Basic and acidic residues" evidence="5">
    <location>
        <begin position="396"/>
        <end position="426"/>
    </location>
</feature>
<keyword evidence="4" id="KW-0472">Membrane</keyword>
<keyword evidence="2" id="KW-0812">Transmembrane</keyword>
<dbReference type="Pfam" id="PF07946">
    <property type="entry name" value="CCDC47"/>
    <property type="match status" value="1"/>
</dbReference>
<keyword evidence="3" id="KW-1133">Transmembrane helix</keyword>
<reference evidence="6 7" key="1">
    <citation type="submission" date="2021-11" db="EMBL/GenBank/DDBJ databases">
        <title>Black yeast isolated from Biological Soil Crust.</title>
        <authorList>
            <person name="Kurbessoian T."/>
        </authorList>
    </citation>
    <scope>NUCLEOTIDE SEQUENCE [LARGE SCALE GENOMIC DNA]</scope>
    <source>
        <strain evidence="6 7">CCFEE 5522</strain>
    </source>
</reference>
<comment type="caution">
    <text evidence="6">The sequence shown here is derived from an EMBL/GenBank/DDBJ whole genome shotgun (WGS) entry which is preliminary data.</text>
</comment>
<dbReference type="Proteomes" id="UP001324427">
    <property type="component" value="Unassembled WGS sequence"/>
</dbReference>
<sequence length="457" mass="50447">MAEYLQQFFGGAKSSVTSVASDVDADFADFATAASPVAPSHAATLSSAAAAAAATGTAGISNVHLSAAGRPFTKWYRVWERVTIADFYQELVILPCLLVVILVNLWGSRANRHRAKQWAATHLPMLESEFASIGFGGGKPSPKLTDAQTSGLAKKVAGSTDVPEEMLREKSKGEYITYATGRQNVAWLDVKLTLYPRYNPFKWLFDVLAAFFIESMPAPTERVEATIYCFDGKEKTLISSQAQSAAGPGSRDSTYDGFVWAVVHKDKMKQLRDDRYDVSLTTTKDHPKLPAWATVMSESAEVTEALLTADLVKAITDAGEDLEALIVTDQPIDAPKKLNDTLPKKRISLSMRLNPQPASTSLFAAFLRLPDHLVSTAHFRPEALRKIRSTRDEAQARIRKVDEDEKAEERKTVGDKAKKEEREKRLSGMTSGEQKKFLEKEKEKEARKSAKKRTTRS</sequence>
<dbReference type="InterPro" id="IPR012879">
    <property type="entry name" value="CCDC47"/>
</dbReference>
<dbReference type="GO" id="GO:0005783">
    <property type="term" value="C:endoplasmic reticulum"/>
    <property type="evidence" value="ECO:0007669"/>
    <property type="project" value="InterPro"/>
</dbReference>
<evidence type="ECO:0000256" key="2">
    <source>
        <dbReference type="ARBA" id="ARBA00022692"/>
    </source>
</evidence>
<organism evidence="6 7">
    <name type="scientific">Oleoguttula mirabilis</name>
    <dbReference type="NCBI Taxonomy" id="1507867"/>
    <lineage>
        <taxon>Eukaryota</taxon>
        <taxon>Fungi</taxon>
        <taxon>Dikarya</taxon>
        <taxon>Ascomycota</taxon>
        <taxon>Pezizomycotina</taxon>
        <taxon>Dothideomycetes</taxon>
        <taxon>Dothideomycetidae</taxon>
        <taxon>Mycosphaerellales</taxon>
        <taxon>Teratosphaeriaceae</taxon>
        <taxon>Oleoguttula</taxon>
    </lineage>
</organism>
<accession>A0AAV9JC04</accession>
<feature type="region of interest" description="Disordered" evidence="5">
    <location>
        <begin position="396"/>
        <end position="457"/>
    </location>
</feature>
<feature type="compositionally biased region" description="Basic and acidic residues" evidence="5">
    <location>
        <begin position="433"/>
        <end position="448"/>
    </location>
</feature>
<evidence type="ECO:0000313" key="7">
    <source>
        <dbReference type="Proteomes" id="UP001324427"/>
    </source>
</evidence>
<evidence type="ECO:0008006" key="8">
    <source>
        <dbReference type="Google" id="ProtNLM"/>
    </source>
</evidence>
<dbReference type="AlphaFoldDB" id="A0AAV9JC04"/>
<dbReference type="GO" id="GO:0016020">
    <property type="term" value="C:membrane"/>
    <property type="evidence" value="ECO:0007669"/>
    <property type="project" value="UniProtKB-SubCell"/>
</dbReference>
<evidence type="ECO:0000313" key="6">
    <source>
        <dbReference type="EMBL" id="KAK4542447.1"/>
    </source>
</evidence>